<dbReference type="Proteomes" id="UP000192477">
    <property type="component" value="Unassembled WGS sequence"/>
</dbReference>
<evidence type="ECO:0000313" key="9">
    <source>
        <dbReference type="Proteomes" id="UP000192477"/>
    </source>
</evidence>
<dbReference type="InterPro" id="IPR036388">
    <property type="entry name" value="WH-like_DNA-bd_sf"/>
</dbReference>
<keyword evidence="6" id="KW-0804">Transcription</keyword>
<organism evidence="8 9">
    <name type="scientific">Enterococcus villorum</name>
    <dbReference type="NCBI Taxonomy" id="112904"/>
    <lineage>
        <taxon>Bacteria</taxon>
        <taxon>Bacillati</taxon>
        <taxon>Bacillota</taxon>
        <taxon>Bacilli</taxon>
        <taxon>Lactobacillales</taxon>
        <taxon>Enterococcaceae</taxon>
        <taxon>Enterococcus</taxon>
    </lineage>
</organism>
<gene>
    <name evidence="8" type="ORF">BH747_00055</name>
</gene>
<evidence type="ECO:0000256" key="2">
    <source>
        <dbReference type="ARBA" id="ARBA00022576"/>
    </source>
</evidence>
<dbReference type="PROSITE" id="PS50949">
    <property type="entry name" value="HTH_GNTR"/>
    <property type="match status" value="1"/>
</dbReference>
<dbReference type="GO" id="GO:0003677">
    <property type="term" value="F:DNA binding"/>
    <property type="evidence" value="ECO:0007669"/>
    <property type="project" value="UniProtKB-KW"/>
</dbReference>
<evidence type="ECO:0000256" key="3">
    <source>
        <dbReference type="ARBA" id="ARBA00022898"/>
    </source>
</evidence>
<dbReference type="Gene3D" id="1.10.10.10">
    <property type="entry name" value="Winged helix-like DNA-binding domain superfamily/Winged helix DNA-binding domain"/>
    <property type="match status" value="1"/>
</dbReference>
<dbReference type="Pfam" id="PF00392">
    <property type="entry name" value="GntR"/>
    <property type="match status" value="1"/>
</dbReference>
<dbReference type="RefSeq" id="WP_081181251.1">
    <property type="nucleotide sequence ID" value="NZ_MJEA01000001.1"/>
</dbReference>
<dbReference type="CDD" id="cd00609">
    <property type="entry name" value="AAT_like"/>
    <property type="match status" value="1"/>
</dbReference>
<dbReference type="SUPFAM" id="SSF46785">
    <property type="entry name" value="Winged helix' DNA-binding domain"/>
    <property type="match status" value="1"/>
</dbReference>
<reference evidence="8 9" key="1">
    <citation type="journal article" date="2017" name="BMC Microbiol.">
        <title>Comparative genomics of Enterococcus spp. isolated from bovine feces.</title>
        <authorList>
            <person name="Beukers A.G."/>
            <person name="Zaheer R."/>
            <person name="Goji N."/>
            <person name="Amoako K.K."/>
            <person name="Chaves A.V."/>
            <person name="Ward M.P."/>
            <person name="McAllister T.A."/>
        </authorList>
    </citation>
    <scope>NUCLEOTIDE SEQUENCE [LARGE SCALE GENOMIC DNA]</scope>
    <source>
        <strain evidence="8 9">F1129D 143</strain>
    </source>
</reference>
<dbReference type="GO" id="GO:0008483">
    <property type="term" value="F:transaminase activity"/>
    <property type="evidence" value="ECO:0007669"/>
    <property type="project" value="UniProtKB-KW"/>
</dbReference>
<proteinExistence type="inferred from homology"/>
<evidence type="ECO:0000256" key="6">
    <source>
        <dbReference type="ARBA" id="ARBA00023163"/>
    </source>
</evidence>
<comment type="similarity">
    <text evidence="1">In the C-terminal section; belongs to the class-I pyridoxal-phosphate-dependent aminotransferase family.</text>
</comment>
<dbReference type="InterPro" id="IPR000524">
    <property type="entry name" value="Tscrpt_reg_HTH_GntR"/>
</dbReference>
<dbReference type="InterPro" id="IPR015422">
    <property type="entry name" value="PyrdxlP-dep_Trfase_small"/>
</dbReference>
<dbReference type="SMART" id="SM00345">
    <property type="entry name" value="HTH_GNTR"/>
    <property type="match status" value="1"/>
</dbReference>
<dbReference type="InterPro" id="IPR015424">
    <property type="entry name" value="PyrdxlP-dep_Trfase"/>
</dbReference>
<evidence type="ECO:0000256" key="5">
    <source>
        <dbReference type="ARBA" id="ARBA00023125"/>
    </source>
</evidence>
<dbReference type="PANTHER" id="PTHR46577">
    <property type="entry name" value="HTH-TYPE TRANSCRIPTIONAL REGULATORY PROTEIN GABR"/>
    <property type="match status" value="1"/>
</dbReference>
<dbReference type="Pfam" id="PF00155">
    <property type="entry name" value="Aminotran_1_2"/>
    <property type="match status" value="1"/>
</dbReference>
<evidence type="ECO:0000259" key="7">
    <source>
        <dbReference type="PROSITE" id="PS50949"/>
    </source>
</evidence>
<protein>
    <submittedName>
        <fullName evidence="8">GntR family transcriptional regulator</fullName>
    </submittedName>
</protein>
<dbReference type="GO" id="GO:0030170">
    <property type="term" value="F:pyridoxal phosphate binding"/>
    <property type="evidence" value="ECO:0007669"/>
    <property type="project" value="InterPro"/>
</dbReference>
<evidence type="ECO:0000256" key="1">
    <source>
        <dbReference type="ARBA" id="ARBA00005384"/>
    </source>
</evidence>
<dbReference type="Gene3D" id="3.40.640.10">
    <property type="entry name" value="Type I PLP-dependent aspartate aminotransferase-like (Major domain)"/>
    <property type="match status" value="1"/>
</dbReference>
<evidence type="ECO:0000256" key="4">
    <source>
        <dbReference type="ARBA" id="ARBA00023015"/>
    </source>
</evidence>
<dbReference type="PANTHER" id="PTHR46577:SF2">
    <property type="entry name" value="TRANSCRIPTIONAL REGULATORY PROTEIN"/>
    <property type="match status" value="1"/>
</dbReference>
<comment type="caution">
    <text evidence="8">The sequence shown here is derived from an EMBL/GenBank/DDBJ whole genome shotgun (WGS) entry which is preliminary data.</text>
</comment>
<keyword evidence="5" id="KW-0238">DNA-binding</keyword>
<dbReference type="STRING" id="112904.BH747_00055"/>
<dbReference type="GO" id="GO:0003700">
    <property type="term" value="F:DNA-binding transcription factor activity"/>
    <property type="evidence" value="ECO:0007669"/>
    <property type="project" value="InterPro"/>
</dbReference>
<dbReference type="OrthoDB" id="9802328at2"/>
<name>A0A1V8YLQ3_9ENTE</name>
<keyword evidence="3" id="KW-0663">Pyridoxal phosphate</keyword>
<dbReference type="InterPro" id="IPR036390">
    <property type="entry name" value="WH_DNA-bd_sf"/>
</dbReference>
<sequence>MWKIIDKKKGPVYRQIMDQVMENIEKGQLNPGDRLPSERKLAQVFQSNRTTVVRALDELRDLGVIISQRGSGRYINQTQWGRYVVPRVNWRELFSQRYEQIDDEYEKQMNAKKKQSDFLDLFSSEMSKELLPNVLFPAYSMKDIIEKEQQMTCFGYLPLIRKIKNYLMEKFLFDFSKTELLITSGGQQAIFLILQTILSSGDAIAVETPSFFYRLSLFRASGIRLYGVPMDKEGIDLNKLEVSIRKNKLKAVLVNPNFQNPTGKVMSQKRRKDLVKLCRKYQLPIIEDDVFSDLSFHTVERQKLSSIHSIDPENVLYIGSLSRVLGQTTKIGWIVGLRSFVTRLAKAQEVMEFSMSIFTQMVATTVFEESYDTKISTVREELYKKSLLLTEWAKEQQFFEVCPINGGYYAWITWNGKKLTREIAEEMICLGIGIAPSFLFGEETNGLRVNFSRMNESQLPFFKTKMANLAQQLRE</sequence>
<keyword evidence="2" id="KW-0032">Aminotransferase</keyword>
<keyword evidence="2" id="KW-0808">Transferase</keyword>
<dbReference type="InterPro" id="IPR015421">
    <property type="entry name" value="PyrdxlP-dep_Trfase_major"/>
</dbReference>
<dbReference type="InterPro" id="IPR051446">
    <property type="entry name" value="HTH_trans_reg/aminotransferase"/>
</dbReference>
<dbReference type="AlphaFoldDB" id="A0A1V8YLQ3"/>
<keyword evidence="4" id="KW-0805">Transcription regulation</keyword>
<dbReference type="SUPFAM" id="SSF53383">
    <property type="entry name" value="PLP-dependent transferases"/>
    <property type="match status" value="1"/>
</dbReference>
<evidence type="ECO:0000313" key="8">
    <source>
        <dbReference type="EMBL" id="OQO71262.1"/>
    </source>
</evidence>
<dbReference type="PRINTS" id="PR00035">
    <property type="entry name" value="HTHGNTR"/>
</dbReference>
<feature type="domain" description="HTH gntR-type" evidence="7">
    <location>
        <begin position="10"/>
        <end position="78"/>
    </location>
</feature>
<dbReference type="CDD" id="cd07377">
    <property type="entry name" value="WHTH_GntR"/>
    <property type="match status" value="1"/>
</dbReference>
<accession>A0A1V8YLQ3</accession>
<dbReference type="InterPro" id="IPR004839">
    <property type="entry name" value="Aminotransferase_I/II_large"/>
</dbReference>
<dbReference type="Gene3D" id="3.90.1150.10">
    <property type="entry name" value="Aspartate Aminotransferase, domain 1"/>
    <property type="match status" value="1"/>
</dbReference>
<dbReference type="EMBL" id="MJEA01000001">
    <property type="protein sequence ID" value="OQO71262.1"/>
    <property type="molecule type" value="Genomic_DNA"/>
</dbReference>